<accession>A0AB34H4T8</accession>
<dbReference type="EMBL" id="JAIQCJ010001983">
    <property type="protein sequence ID" value="KAJ8786714.1"/>
    <property type="molecule type" value="Genomic_DNA"/>
</dbReference>
<gene>
    <name evidence="7" type="ORF">J1605_006203</name>
</gene>
<evidence type="ECO:0000256" key="2">
    <source>
        <dbReference type="ARBA" id="ARBA00022598"/>
    </source>
</evidence>
<organism evidence="7 8">
    <name type="scientific">Eschrichtius robustus</name>
    <name type="common">California gray whale</name>
    <name type="synonym">Eschrichtius gibbosus</name>
    <dbReference type="NCBI Taxonomy" id="9764"/>
    <lineage>
        <taxon>Eukaryota</taxon>
        <taxon>Metazoa</taxon>
        <taxon>Chordata</taxon>
        <taxon>Craniata</taxon>
        <taxon>Vertebrata</taxon>
        <taxon>Euteleostomi</taxon>
        <taxon>Mammalia</taxon>
        <taxon>Eutheria</taxon>
        <taxon>Laurasiatheria</taxon>
        <taxon>Artiodactyla</taxon>
        <taxon>Whippomorpha</taxon>
        <taxon>Cetacea</taxon>
        <taxon>Mysticeti</taxon>
        <taxon>Eschrichtiidae</taxon>
        <taxon>Eschrichtius</taxon>
    </lineage>
</organism>
<dbReference type="AlphaFoldDB" id="A0AB34H4T8"/>
<dbReference type="GO" id="GO:0004321">
    <property type="term" value="F:fatty-acyl-CoA synthase activity"/>
    <property type="evidence" value="ECO:0007669"/>
    <property type="project" value="TreeGrafter"/>
</dbReference>
<comment type="similarity">
    <text evidence="1">Belongs to the ATP-dependent AMP-binding enzyme family.</text>
</comment>
<proteinExistence type="inferred from homology"/>
<evidence type="ECO:0000256" key="6">
    <source>
        <dbReference type="SAM" id="SignalP"/>
    </source>
</evidence>
<comment type="caution">
    <text evidence="7">The sequence shown here is derived from an EMBL/GenBank/DDBJ whole genome shotgun (WGS) entry which is preliminary data.</text>
</comment>
<evidence type="ECO:0000256" key="1">
    <source>
        <dbReference type="ARBA" id="ARBA00006432"/>
    </source>
</evidence>
<dbReference type="GO" id="GO:0005524">
    <property type="term" value="F:ATP binding"/>
    <property type="evidence" value="ECO:0007669"/>
    <property type="project" value="UniProtKB-KW"/>
</dbReference>
<keyword evidence="3" id="KW-0547">Nucleotide-binding</keyword>
<evidence type="ECO:0000313" key="8">
    <source>
        <dbReference type="Proteomes" id="UP001159641"/>
    </source>
</evidence>
<dbReference type="GO" id="GO:0006633">
    <property type="term" value="P:fatty acid biosynthetic process"/>
    <property type="evidence" value="ECO:0007669"/>
    <property type="project" value="TreeGrafter"/>
</dbReference>
<name>A0AB34H4T8_ESCRO</name>
<dbReference type="GO" id="GO:0006637">
    <property type="term" value="P:acyl-CoA metabolic process"/>
    <property type="evidence" value="ECO:0007669"/>
    <property type="project" value="TreeGrafter"/>
</dbReference>
<keyword evidence="6" id="KW-0732">Signal</keyword>
<keyword evidence="4" id="KW-0276">Fatty acid metabolism</keyword>
<dbReference type="PANTHER" id="PTHR43605:SF6">
    <property type="entry name" value="ACYL-COENZYME A SYNTHETASE ACSM5, MITOCHONDRIAL"/>
    <property type="match status" value="1"/>
</dbReference>
<keyword evidence="2" id="KW-0436">Ligase</keyword>
<dbReference type="Gene3D" id="3.40.50.12780">
    <property type="entry name" value="N-terminal domain of ligase-like"/>
    <property type="match status" value="1"/>
</dbReference>
<dbReference type="InterPro" id="IPR051087">
    <property type="entry name" value="Mitochondrial_ACSM"/>
</dbReference>
<dbReference type="PANTHER" id="PTHR43605">
    <property type="entry name" value="ACYL-COENZYME A SYNTHETASE"/>
    <property type="match status" value="1"/>
</dbReference>
<reference evidence="7 8" key="1">
    <citation type="submission" date="2022-11" db="EMBL/GenBank/DDBJ databases">
        <title>Whole genome sequence of Eschrichtius robustus ER-17-0199.</title>
        <authorList>
            <person name="Bruniche-Olsen A."/>
            <person name="Black A.N."/>
            <person name="Fields C.J."/>
            <person name="Walden K."/>
            <person name="Dewoody J.A."/>
        </authorList>
    </citation>
    <scope>NUCLEOTIDE SEQUENCE [LARGE SCALE GENOMIC DNA]</scope>
    <source>
        <strain evidence="7">ER-17-0199</strain>
        <tissue evidence="7">Blubber</tissue>
    </source>
</reference>
<keyword evidence="8" id="KW-1185">Reference proteome</keyword>
<sequence length="187" mass="20523">MMLVLSQLLEWWLVSVACMRTGAVMIPGISQLTEKDLKFWLQTPRAKSITTSDSLAPRVDAISASGPSLQTKLLVSDSTTGLGPLKWRVHLLSTQPSWSLLWSASSLDPIRGEVVKAFIVLSPAYYSHDPEKLTQELQEHGKRVTAPYKYPRKGKHLRVLGLNKLGNQMGTCSLGSHSGSGTGRLKI</sequence>
<protein>
    <submittedName>
        <fullName evidence="7">Uncharacterized protein</fullName>
    </submittedName>
</protein>
<dbReference type="InterPro" id="IPR042099">
    <property type="entry name" value="ANL_N_sf"/>
</dbReference>
<evidence type="ECO:0000256" key="5">
    <source>
        <dbReference type="ARBA" id="ARBA00022840"/>
    </source>
</evidence>
<dbReference type="Proteomes" id="UP001159641">
    <property type="component" value="Unassembled WGS sequence"/>
</dbReference>
<keyword evidence="4" id="KW-0443">Lipid metabolism</keyword>
<feature type="chain" id="PRO_5044258443" evidence="6">
    <location>
        <begin position="24"/>
        <end position="187"/>
    </location>
</feature>
<evidence type="ECO:0000256" key="3">
    <source>
        <dbReference type="ARBA" id="ARBA00022741"/>
    </source>
</evidence>
<evidence type="ECO:0000313" key="7">
    <source>
        <dbReference type="EMBL" id="KAJ8786714.1"/>
    </source>
</evidence>
<dbReference type="SUPFAM" id="SSF56801">
    <property type="entry name" value="Acetyl-CoA synthetase-like"/>
    <property type="match status" value="1"/>
</dbReference>
<dbReference type="GO" id="GO:0005759">
    <property type="term" value="C:mitochondrial matrix"/>
    <property type="evidence" value="ECO:0007669"/>
    <property type="project" value="TreeGrafter"/>
</dbReference>
<feature type="signal peptide" evidence="6">
    <location>
        <begin position="1"/>
        <end position="23"/>
    </location>
</feature>
<dbReference type="GO" id="GO:0015645">
    <property type="term" value="F:fatty acid ligase activity"/>
    <property type="evidence" value="ECO:0007669"/>
    <property type="project" value="TreeGrafter"/>
</dbReference>
<keyword evidence="5" id="KW-0067">ATP-binding</keyword>
<evidence type="ECO:0000256" key="4">
    <source>
        <dbReference type="ARBA" id="ARBA00022832"/>
    </source>
</evidence>